<name>A0A3P4B164_9BURK</name>
<evidence type="ECO:0000313" key="1">
    <source>
        <dbReference type="EMBL" id="VCU69388.1"/>
    </source>
</evidence>
<dbReference type="SUPFAM" id="SSF88713">
    <property type="entry name" value="Glycoside hydrolase/deacetylase"/>
    <property type="match status" value="1"/>
</dbReference>
<gene>
    <name evidence="1" type="ORF">PIGHUM_01450</name>
</gene>
<dbReference type="AlphaFoldDB" id="A0A3P4B164"/>
<dbReference type="Proteomes" id="UP000277294">
    <property type="component" value="Unassembled WGS sequence"/>
</dbReference>
<dbReference type="OrthoDB" id="9787041at2"/>
<dbReference type="PANTHER" id="PTHR43123:SF4">
    <property type="entry name" value="POLYSACCHARIDE DEACETYLASE"/>
    <property type="match status" value="1"/>
</dbReference>
<dbReference type="RefSeq" id="WP_124078734.1">
    <property type="nucleotide sequence ID" value="NZ_UWPJ01000013.1"/>
</dbReference>
<dbReference type="GO" id="GO:0005975">
    <property type="term" value="P:carbohydrate metabolic process"/>
    <property type="evidence" value="ECO:0007669"/>
    <property type="project" value="InterPro"/>
</dbReference>
<dbReference type="EMBL" id="UWPJ01000013">
    <property type="protein sequence ID" value="VCU69388.1"/>
    <property type="molecule type" value="Genomic_DNA"/>
</dbReference>
<dbReference type="InterPro" id="IPR011330">
    <property type="entry name" value="Glyco_hydro/deAcase_b/a-brl"/>
</dbReference>
<evidence type="ECO:0008006" key="3">
    <source>
        <dbReference type="Google" id="ProtNLM"/>
    </source>
</evidence>
<protein>
    <recommendedName>
        <fullName evidence="3">Polysaccharide deacetylase</fullName>
    </recommendedName>
</protein>
<organism evidence="1 2">
    <name type="scientific">Pigmentiphaga humi</name>
    <dbReference type="NCBI Taxonomy" id="2478468"/>
    <lineage>
        <taxon>Bacteria</taxon>
        <taxon>Pseudomonadati</taxon>
        <taxon>Pseudomonadota</taxon>
        <taxon>Betaproteobacteria</taxon>
        <taxon>Burkholderiales</taxon>
        <taxon>Alcaligenaceae</taxon>
        <taxon>Pigmentiphaga</taxon>
    </lineage>
</organism>
<dbReference type="PANTHER" id="PTHR43123">
    <property type="entry name" value="POLYSACCHARIDE DEACETYLASE-RELATED"/>
    <property type="match status" value="1"/>
</dbReference>
<keyword evidence="2" id="KW-1185">Reference proteome</keyword>
<sequence>MTHGYADHAWFDYRDSRSTPALQWGEPVQVAIHLIVTLQSFPLSFKPPFPVPGGLDRPYPDLANWSQRKVGEREGLERLLDFLDLTGTAATWSVDAQSCRNIGPLLTRLRRPGFSAVASGLDAGSIHAGYGDPAAEAEMVRQALAQIVEEQGLAVEGWHPPSGAHSPDTLDILARAGLDTLLDLNNDELPFRIRCASGSLLCVPWQHFASDLHCLQVCRQSTGQYVDDIEQSIRWLGVEALNKGPRLLTLPVHPWIVGVPHRFREFERGLRRWAAMPGVRFVNIRGVKAASVETS</sequence>
<dbReference type="Gene3D" id="3.20.20.370">
    <property type="entry name" value="Glycoside hydrolase/deacetylase"/>
    <property type="match status" value="1"/>
</dbReference>
<evidence type="ECO:0000313" key="2">
    <source>
        <dbReference type="Proteomes" id="UP000277294"/>
    </source>
</evidence>
<reference evidence="1 2" key="1">
    <citation type="submission" date="2018-10" db="EMBL/GenBank/DDBJ databases">
        <authorList>
            <person name="Criscuolo A."/>
        </authorList>
    </citation>
    <scope>NUCLEOTIDE SEQUENCE [LARGE SCALE GENOMIC DNA]</scope>
    <source>
        <strain evidence="1">DnA1</strain>
    </source>
</reference>
<proteinExistence type="predicted"/>
<accession>A0A3P4B164</accession>